<evidence type="ECO:0008006" key="4">
    <source>
        <dbReference type="Google" id="ProtNLM"/>
    </source>
</evidence>
<dbReference type="AlphaFoldDB" id="A0A4Y8ZML0"/>
<feature type="chain" id="PRO_5021420023" description="Lipoprotein" evidence="1">
    <location>
        <begin position="21"/>
        <end position="136"/>
    </location>
</feature>
<keyword evidence="1" id="KW-0732">Signal</keyword>
<dbReference type="EMBL" id="SPDV01000035">
    <property type="protein sequence ID" value="TFI57238.1"/>
    <property type="molecule type" value="Genomic_DNA"/>
</dbReference>
<protein>
    <recommendedName>
        <fullName evidence="4">Lipoprotein</fullName>
    </recommendedName>
</protein>
<evidence type="ECO:0000256" key="1">
    <source>
        <dbReference type="SAM" id="SignalP"/>
    </source>
</evidence>
<gene>
    <name evidence="2" type="ORF">E2493_16165</name>
</gene>
<comment type="caution">
    <text evidence="2">The sequence shown here is derived from an EMBL/GenBank/DDBJ whole genome shotgun (WGS) entry which is preliminary data.</text>
</comment>
<reference evidence="2 3" key="1">
    <citation type="submission" date="2019-03" db="EMBL/GenBank/DDBJ databases">
        <title>Genome sequence of Sphingomonas sp. 17J27-24.</title>
        <authorList>
            <person name="Kim M."/>
            <person name="Maeng S."/>
            <person name="Sathiyaraj S."/>
        </authorList>
    </citation>
    <scope>NUCLEOTIDE SEQUENCE [LARGE SCALE GENOMIC DNA]</scope>
    <source>
        <strain evidence="2 3">17J27-24</strain>
    </source>
</reference>
<keyword evidence="3" id="KW-1185">Reference proteome</keyword>
<accession>A0A4Y8ZML0</accession>
<dbReference type="Proteomes" id="UP000298213">
    <property type="component" value="Unassembled WGS sequence"/>
</dbReference>
<sequence length="136" mass="14244">MKAFLAVCALGLVAGCADQAAPELSESDEARLGAELANYEQAGRTVDCVNSRDLRGNRSAGEAAIIFDGLGRRVWVNRPPAGCPSLEHGRALRTSTPSTRLCRGDIATVFDPVSGISYGSCGLGAFTPYERRPSAG</sequence>
<proteinExistence type="predicted"/>
<evidence type="ECO:0000313" key="2">
    <source>
        <dbReference type="EMBL" id="TFI57238.1"/>
    </source>
</evidence>
<organism evidence="2 3">
    <name type="scientific">Sphingomonas parva</name>
    <dbReference type="NCBI Taxonomy" id="2555898"/>
    <lineage>
        <taxon>Bacteria</taxon>
        <taxon>Pseudomonadati</taxon>
        <taxon>Pseudomonadota</taxon>
        <taxon>Alphaproteobacteria</taxon>
        <taxon>Sphingomonadales</taxon>
        <taxon>Sphingomonadaceae</taxon>
        <taxon>Sphingomonas</taxon>
    </lineage>
</organism>
<name>A0A4Y8ZML0_9SPHN</name>
<evidence type="ECO:0000313" key="3">
    <source>
        <dbReference type="Proteomes" id="UP000298213"/>
    </source>
</evidence>
<dbReference type="OrthoDB" id="7596589at2"/>
<feature type="signal peptide" evidence="1">
    <location>
        <begin position="1"/>
        <end position="20"/>
    </location>
</feature>
<dbReference type="PROSITE" id="PS51257">
    <property type="entry name" value="PROKAR_LIPOPROTEIN"/>
    <property type="match status" value="1"/>
</dbReference>
<dbReference type="RefSeq" id="WP_135088730.1">
    <property type="nucleotide sequence ID" value="NZ_SPDV01000035.1"/>
</dbReference>